<dbReference type="EMBL" id="REGN01006148">
    <property type="protein sequence ID" value="RNA10623.1"/>
    <property type="molecule type" value="Genomic_DNA"/>
</dbReference>
<evidence type="ECO:0000313" key="1">
    <source>
        <dbReference type="EMBL" id="RNA10623.1"/>
    </source>
</evidence>
<dbReference type="AlphaFoldDB" id="A0A3M7QHA6"/>
<protein>
    <submittedName>
        <fullName evidence="1">Uncharacterized protein</fullName>
    </submittedName>
</protein>
<reference evidence="1 2" key="1">
    <citation type="journal article" date="2018" name="Sci. Rep.">
        <title>Genomic signatures of local adaptation to the degree of environmental predictability in rotifers.</title>
        <authorList>
            <person name="Franch-Gras L."/>
            <person name="Hahn C."/>
            <person name="Garcia-Roger E.M."/>
            <person name="Carmona M.J."/>
            <person name="Serra M."/>
            <person name="Gomez A."/>
        </authorList>
    </citation>
    <scope>NUCLEOTIDE SEQUENCE [LARGE SCALE GENOMIC DNA]</scope>
    <source>
        <strain evidence="1">HYR1</strain>
    </source>
</reference>
<name>A0A3M7QHA6_BRAPC</name>
<keyword evidence="2" id="KW-1185">Reference proteome</keyword>
<evidence type="ECO:0000313" key="2">
    <source>
        <dbReference type="Proteomes" id="UP000276133"/>
    </source>
</evidence>
<sequence length="185" mass="20122">MSEASCFSLTLMNFWVKSGHCLRVAVNRSGPLAIWYTLLKSSAISLLVADHAVQQLGEQRVQAGDEVGASVSKDAVDEVERWLHVLKIGEDELEAHVAQFRFFDEKKIFEPIFGLVEGIELGADLLGKIGRVVDTQDEQADTSLLDGDEARARLGLQVFFDDGEVVGDQGGSDGVKFVLEVGAVD</sequence>
<organism evidence="1 2">
    <name type="scientific">Brachionus plicatilis</name>
    <name type="common">Marine rotifer</name>
    <name type="synonym">Brachionus muelleri</name>
    <dbReference type="NCBI Taxonomy" id="10195"/>
    <lineage>
        <taxon>Eukaryota</taxon>
        <taxon>Metazoa</taxon>
        <taxon>Spiralia</taxon>
        <taxon>Gnathifera</taxon>
        <taxon>Rotifera</taxon>
        <taxon>Eurotatoria</taxon>
        <taxon>Monogononta</taxon>
        <taxon>Pseudotrocha</taxon>
        <taxon>Ploima</taxon>
        <taxon>Brachionidae</taxon>
        <taxon>Brachionus</taxon>
    </lineage>
</organism>
<comment type="caution">
    <text evidence="1">The sequence shown here is derived from an EMBL/GenBank/DDBJ whole genome shotgun (WGS) entry which is preliminary data.</text>
</comment>
<proteinExistence type="predicted"/>
<dbReference type="Proteomes" id="UP000276133">
    <property type="component" value="Unassembled WGS sequence"/>
</dbReference>
<gene>
    <name evidence="1" type="ORF">BpHYR1_038118</name>
</gene>
<accession>A0A3M7QHA6</accession>